<dbReference type="Gene3D" id="3.30.750.24">
    <property type="entry name" value="STAS domain"/>
    <property type="match status" value="1"/>
</dbReference>
<dbReference type="InterPro" id="IPR036513">
    <property type="entry name" value="STAS_dom_sf"/>
</dbReference>
<dbReference type="SUPFAM" id="SSF52091">
    <property type="entry name" value="SpoIIaa-like"/>
    <property type="match status" value="1"/>
</dbReference>
<evidence type="ECO:0000256" key="4">
    <source>
        <dbReference type="ARBA" id="ARBA00023136"/>
    </source>
</evidence>
<accession>A0ABW3WAF3</accession>
<keyword evidence="8" id="KW-1185">Reference proteome</keyword>
<feature type="domain" description="STAS" evidence="6">
    <location>
        <begin position="422"/>
        <end position="497"/>
    </location>
</feature>
<feature type="transmembrane region" description="Helical" evidence="5">
    <location>
        <begin position="46"/>
        <end position="66"/>
    </location>
</feature>
<dbReference type="Pfam" id="PF00916">
    <property type="entry name" value="Sulfate_transp"/>
    <property type="match status" value="1"/>
</dbReference>
<feature type="transmembrane region" description="Helical" evidence="5">
    <location>
        <begin position="20"/>
        <end position="39"/>
    </location>
</feature>
<keyword evidence="3 5" id="KW-1133">Transmembrane helix</keyword>
<evidence type="ECO:0000313" key="8">
    <source>
        <dbReference type="Proteomes" id="UP001597158"/>
    </source>
</evidence>
<feature type="transmembrane region" description="Helical" evidence="5">
    <location>
        <begin position="312"/>
        <end position="331"/>
    </location>
</feature>
<evidence type="ECO:0000259" key="6">
    <source>
        <dbReference type="PROSITE" id="PS50801"/>
    </source>
</evidence>
<sequence length="538" mass="54643">MGESMEQGASALARLRGDFFGGLTAGVVALPLALAFGVASGAGAAAGLYGAIVLGLVAALLGGTRMQISGPTGPMTVVFASALVAVGGDLGMAMAAVLVGGIVQIGLGLVRAGALVRFIPYPVVSGFMSGIGVIIIALQLAPLLGALPSSSPLGAILGLPGVLGAFNGEALLLGLMTLVIVFRTPMSISRIVPAPLVALLAMTALSALAGFDVAVIGEIPVGLPELALPSFSLETWTTILVLGITLGMLGSIDSLLTSLVADSVTRTRHHSNRELIGQGVGNMLCAFAGGLPGAGATMRTVVNIKSGGRGRLSGVVHALFLLALLLGAGPLASEIPLAVLAGILIKVGVDILDYRLLKLLRSAPRADVAVMAAVFLLTVLVDLIVAVAAGVMLSMGLIIHQLVAQASLRIWPVPREAGEGEGDRAADMESGVRVIEVGGPFFFGSTSQLLDRVDQVIGTRVAVFDCSRVPFMDLSAQFALEEMVDRLKAQSIAVLVVVPPAIHAQLLRLHAPNLPAALLRHDLAAALGEARALVAPAA</sequence>
<reference evidence="8" key="1">
    <citation type="journal article" date="2019" name="Int. J. Syst. Evol. Microbiol.">
        <title>The Global Catalogue of Microorganisms (GCM) 10K type strain sequencing project: providing services to taxonomists for standard genome sequencing and annotation.</title>
        <authorList>
            <consortium name="The Broad Institute Genomics Platform"/>
            <consortium name="The Broad Institute Genome Sequencing Center for Infectious Disease"/>
            <person name="Wu L."/>
            <person name="Ma J."/>
        </authorList>
    </citation>
    <scope>NUCLEOTIDE SEQUENCE [LARGE SCALE GENOMIC DNA]</scope>
    <source>
        <strain evidence="8">CCUG 48884</strain>
    </source>
</reference>
<protein>
    <submittedName>
        <fullName evidence="7">SulP family inorganic anion transporter</fullName>
    </submittedName>
</protein>
<dbReference type="PROSITE" id="PS50801">
    <property type="entry name" value="STAS"/>
    <property type="match status" value="1"/>
</dbReference>
<comment type="caution">
    <text evidence="7">The sequence shown here is derived from an EMBL/GenBank/DDBJ whole genome shotgun (WGS) entry which is preliminary data.</text>
</comment>
<feature type="transmembrane region" description="Helical" evidence="5">
    <location>
        <begin position="78"/>
        <end position="107"/>
    </location>
</feature>
<dbReference type="PANTHER" id="PTHR11814">
    <property type="entry name" value="SULFATE TRANSPORTER"/>
    <property type="match status" value="1"/>
</dbReference>
<evidence type="ECO:0000256" key="1">
    <source>
        <dbReference type="ARBA" id="ARBA00004141"/>
    </source>
</evidence>
<organism evidence="7 8">
    <name type="scientific">Thauera mechernichensis</name>
    <dbReference type="NCBI Taxonomy" id="82788"/>
    <lineage>
        <taxon>Bacteria</taxon>
        <taxon>Pseudomonadati</taxon>
        <taxon>Pseudomonadota</taxon>
        <taxon>Betaproteobacteria</taxon>
        <taxon>Rhodocyclales</taxon>
        <taxon>Zoogloeaceae</taxon>
        <taxon>Thauera</taxon>
    </lineage>
</organism>
<keyword evidence="4 5" id="KW-0472">Membrane</keyword>
<proteinExistence type="predicted"/>
<feature type="transmembrane region" description="Helical" evidence="5">
    <location>
        <begin position="119"/>
        <end position="141"/>
    </location>
</feature>
<feature type="transmembrane region" description="Helical" evidence="5">
    <location>
        <begin position="236"/>
        <end position="261"/>
    </location>
</feature>
<keyword evidence="2 5" id="KW-0812">Transmembrane</keyword>
<feature type="transmembrane region" description="Helical" evidence="5">
    <location>
        <begin position="194"/>
        <end position="216"/>
    </location>
</feature>
<dbReference type="Pfam" id="PF01740">
    <property type="entry name" value="STAS"/>
    <property type="match status" value="1"/>
</dbReference>
<evidence type="ECO:0000256" key="2">
    <source>
        <dbReference type="ARBA" id="ARBA00022692"/>
    </source>
</evidence>
<dbReference type="EMBL" id="JBHTMC010000002">
    <property type="protein sequence ID" value="MFD1262255.1"/>
    <property type="molecule type" value="Genomic_DNA"/>
</dbReference>
<evidence type="ECO:0000256" key="5">
    <source>
        <dbReference type="SAM" id="Phobius"/>
    </source>
</evidence>
<dbReference type="Proteomes" id="UP001597158">
    <property type="component" value="Unassembled WGS sequence"/>
</dbReference>
<feature type="transmembrane region" description="Helical" evidence="5">
    <location>
        <begin position="368"/>
        <end position="399"/>
    </location>
</feature>
<evidence type="ECO:0000256" key="3">
    <source>
        <dbReference type="ARBA" id="ARBA00022989"/>
    </source>
</evidence>
<dbReference type="InterPro" id="IPR001902">
    <property type="entry name" value="SLC26A/SulP_fam"/>
</dbReference>
<feature type="transmembrane region" description="Helical" evidence="5">
    <location>
        <begin position="153"/>
        <end position="182"/>
    </location>
</feature>
<dbReference type="InterPro" id="IPR002645">
    <property type="entry name" value="STAS_dom"/>
</dbReference>
<comment type="subcellular location">
    <subcellularLocation>
        <location evidence="1">Membrane</location>
        <topology evidence="1">Multi-pass membrane protein</topology>
    </subcellularLocation>
</comment>
<dbReference type="CDD" id="cd07042">
    <property type="entry name" value="STAS_SulP_like_sulfate_transporter"/>
    <property type="match status" value="1"/>
</dbReference>
<dbReference type="RefSeq" id="WP_277831628.1">
    <property type="nucleotide sequence ID" value="NZ_JARQZE010000003.1"/>
</dbReference>
<dbReference type="InterPro" id="IPR011547">
    <property type="entry name" value="SLC26A/SulP_dom"/>
</dbReference>
<evidence type="ECO:0000313" key="7">
    <source>
        <dbReference type="EMBL" id="MFD1262255.1"/>
    </source>
</evidence>
<gene>
    <name evidence="7" type="ORF">ACFQ4M_01590</name>
</gene>
<name>A0ABW3WAF3_9RHOO</name>